<dbReference type="InterPro" id="IPR001516">
    <property type="entry name" value="Proton_antipo_N"/>
</dbReference>
<evidence type="ECO:0000256" key="11">
    <source>
        <dbReference type="SAM" id="Phobius"/>
    </source>
</evidence>
<comment type="subcellular location">
    <subcellularLocation>
        <location evidence="1">Cell membrane</location>
        <topology evidence="1">Multi-pass membrane protein</topology>
    </subcellularLocation>
    <subcellularLocation>
        <location evidence="9">Membrane</location>
        <topology evidence="9">Multi-pass membrane protein</topology>
    </subcellularLocation>
</comment>
<keyword evidence="18" id="KW-1185">Reference proteome</keyword>
<dbReference type="InterPro" id="IPR001750">
    <property type="entry name" value="ND/Mrp_TM"/>
</dbReference>
<comment type="caution">
    <text evidence="17">The sequence shown here is derived from an EMBL/GenBank/DDBJ whole genome shotgun (WGS) entry which is preliminary data.</text>
</comment>
<evidence type="ECO:0000256" key="4">
    <source>
        <dbReference type="ARBA" id="ARBA00022475"/>
    </source>
</evidence>
<feature type="transmembrane region" description="Helical" evidence="11">
    <location>
        <begin position="889"/>
        <end position="908"/>
    </location>
</feature>
<dbReference type="RefSeq" id="WP_068623548.1">
    <property type="nucleotide sequence ID" value="NZ_MAQA01000001.1"/>
</dbReference>
<gene>
    <name evidence="17" type="primary">mrpA</name>
    <name evidence="17" type="ORF">OERS_01410</name>
</gene>
<evidence type="ECO:0000256" key="1">
    <source>
        <dbReference type="ARBA" id="ARBA00004651"/>
    </source>
</evidence>
<evidence type="ECO:0000256" key="6">
    <source>
        <dbReference type="ARBA" id="ARBA00022989"/>
    </source>
</evidence>
<feature type="transmembrane region" description="Helical" evidence="11">
    <location>
        <begin position="524"/>
        <end position="549"/>
    </location>
</feature>
<feature type="transmembrane region" description="Helical" evidence="11">
    <location>
        <begin position="860"/>
        <end position="883"/>
    </location>
</feature>
<feature type="transmembrane region" description="Helical" evidence="11">
    <location>
        <begin position="405"/>
        <end position="427"/>
    </location>
</feature>
<evidence type="ECO:0000259" key="13">
    <source>
        <dbReference type="Pfam" id="PF00662"/>
    </source>
</evidence>
<feature type="transmembrane region" description="Helical" evidence="11">
    <location>
        <begin position="162"/>
        <end position="182"/>
    </location>
</feature>
<evidence type="ECO:0000259" key="15">
    <source>
        <dbReference type="Pfam" id="PF13244"/>
    </source>
</evidence>
<evidence type="ECO:0000313" key="18">
    <source>
        <dbReference type="Proteomes" id="UP000093412"/>
    </source>
</evidence>
<feature type="domain" description="MrpA C-terminal/MbhE" evidence="16">
    <location>
        <begin position="713"/>
        <end position="790"/>
    </location>
</feature>
<feature type="transmembrane region" description="Helical" evidence="11">
    <location>
        <begin position="596"/>
        <end position="617"/>
    </location>
</feature>
<dbReference type="InterPro" id="IPR007182">
    <property type="entry name" value="MnhB"/>
</dbReference>
<feature type="domain" description="NADH-Ubiquinone oxidoreductase (complex I) chain 5 N-terminal" evidence="13">
    <location>
        <begin position="63"/>
        <end position="108"/>
    </location>
</feature>
<dbReference type="Proteomes" id="UP000093412">
    <property type="component" value="Unassembled WGS sequence"/>
</dbReference>
<organism evidence="17 18">
    <name type="scientific">Oerskovia enterophila</name>
    <dbReference type="NCBI Taxonomy" id="43678"/>
    <lineage>
        <taxon>Bacteria</taxon>
        <taxon>Bacillati</taxon>
        <taxon>Actinomycetota</taxon>
        <taxon>Actinomycetes</taxon>
        <taxon>Micrococcales</taxon>
        <taxon>Cellulomonadaceae</taxon>
        <taxon>Oerskovia</taxon>
    </lineage>
</organism>
<keyword evidence="4" id="KW-1003">Cell membrane</keyword>
<evidence type="ECO:0000259" key="14">
    <source>
        <dbReference type="Pfam" id="PF04039"/>
    </source>
</evidence>
<dbReference type="PRINTS" id="PR01434">
    <property type="entry name" value="NADHDHGNASE5"/>
</dbReference>
<feature type="transmembrane region" description="Helical" evidence="11">
    <location>
        <begin position="75"/>
        <end position="98"/>
    </location>
</feature>
<dbReference type="InterPro" id="IPR046806">
    <property type="entry name" value="MrpA_C/MbhE"/>
</dbReference>
<feature type="transmembrane region" description="Helical" evidence="11">
    <location>
        <begin position="105"/>
        <end position="123"/>
    </location>
</feature>
<evidence type="ECO:0000313" key="17">
    <source>
        <dbReference type="EMBL" id="OCI33216.1"/>
    </source>
</evidence>
<feature type="transmembrane region" description="Helical" evidence="11">
    <location>
        <begin position="629"/>
        <end position="647"/>
    </location>
</feature>
<feature type="domain" description="NADH:quinone oxidoreductase/Mrp antiporter transmembrane" evidence="12">
    <location>
        <begin position="125"/>
        <end position="405"/>
    </location>
</feature>
<feature type="transmembrane region" description="Helical" evidence="11">
    <location>
        <begin position="716"/>
        <end position="736"/>
    </location>
</feature>
<keyword evidence="7" id="KW-0406">Ion transport</keyword>
<accession>A0ABX2YB14</accession>
<feature type="domain" description="MrpA C-terminal/MbhD" evidence="15">
    <location>
        <begin position="637"/>
        <end position="700"/>
    </location>
</feature>
<reference evidence="17 18" key="1">
    <citation type="submission" date="2016-06" db="EMBL/GenBank/DDBJ databases">
        <title>Genome sequence of Oerskovia enterophila DSM 43852.</title>
        <authorList>
            <person name="Poehlein A."/>
            <person name="Jag V."/>
            <person name="Bengelsdorf F.R."/>
            <person name="Daniel R."/>
            <person name="Duerre P."/>
        </authorList>
    </citation>
    <scope>NUCLEOTIDE SEQUENCE [LARGE SCALE GENOMIC DNA]</scope>
    <source>
        <strain evidence="17 18">DSM 43852</strain>
    </source>
</reference>
<feature type="transmembrane region" description="Helical" evidence="11">
    <location>
        <begin position="293"/>
        <end position="312"/>
    </location>
</feature>
<keyword evidence="8 11" id="KW-0472">Membrane</keyword>
<feature type="transmembrane region" description="Helical" evidence="11">
    <location>
        <begin position="677"/>
        <end position="696"/>
    </location>
</feature>
<keyword evidence="3" id="KW-0050">Antiport</keyword>
<evidence type="ECO:0000256" key="3">
    <source>
        <dbReference type="ARBA" id="ARBA00022449"/>
    </source>
</evidence>
<dbReference type="Pfam" id="PF00662">
    <property type="entry name" value="Proton_antipo_N"/>
    <property type="match status" value="1"/>
</dbReference>
<feature type="transmembrane region" description="Helical" evidence="11">
    <location>
        <begin position="654"/>
        <end position="671"/>
    </location>
</feature>
<feature type="domain" description="Na+/H+ antiporter MnhB subunit-related protein" evidence="14">
    <location>
        <begin position="861"/>
        <end position="984"/>
    </location>
</feature>
<evidence type="ECO:0000256" key="8">
    <source>
        <dbReference type="ARBA" id="ARBA00023136"/>
    </source>
</evidence>
<feature type="transmembrane region" description="Helical" evidence="11">
    <location>
        <begin position="363"/>
        <end position="385"/>
    </location>
</feature>
<evidence type="ECO:0000256" key="7">
    <source>
        <dbReference type="ARBA" id="ARBA00023065"/>
    </source>
</evidence>
<feature type="transmembrane region" description="Helical" evidence="11">
    <location>
        <begin position="129"/>
        <end position="150"/>
    </location>
</feature>
<feature type="transmembrane region" description="Helical" evidence="11">
    <location>
        <begin position="920"/>
        <end position="943"/>
    </location>
</feature>
<dbReference type="PANTHER" id="PTHR43373:SF1">
    <property type="entry name" value="NA(+)_H(+) ANTIPORTER SUBUNIT A"/>
    <property type="match status" value="1"/>
</dbReference>
<feature type="transmembrane region" description="Helical" evidence="11">
    <location>
        <begin position="963"/>
        <end position="987"/>
    </location>
</feature>
<dbReference type="PANTHER" id="PTHR43373">
    <property type="entry name" value="NA(+)/H(+) ANTIPORTER SUBUNIT"/>
    <property type="match status" value="1"/>
</dbReference>
<feature type="transmembrane region" description="Helical" evidence="11">
    <location>
        <begin position="238"/>
        <end position="258"/>
    </location>
</feature>
<evidence type="ECO:0000256" key="2">
    <source>
        <dbReference type="ARBA" id="ARBA00022448"/>
    </source>
</evidence>
<evidence type="ECO:0000256" key="9">
    <source>
        <dbReference type="RuleBase" id="RU000320"/>
    </source>
</evidence>
<sequence length="1022" mass="107366">MLYLLVAHLAMALGAPALVSVLGRKAFLVMALAPASAAVYALSWTTRVMDGVHPTEVTQWVPGLGLELAFRMDTLSWLMLLLVGGVGALVLVYCSAYFSPTASGLGRFGAVLTAFAGAMVGLVTADDMLLLFIFWELTTVFSYLLIGHYADRKASRRAAMQAIIVTTAGGLAMLVGVVILGVQGGTFRLSEIIADPPTGGAVTAATVCLLAGAASKAALIPLHFWLPAAMAAPTPVSAYLHAAAMVKAGVYLVARFAPAYSDTTVWRTIVIVLGVGTLLVGGYRALRQHDLKLVLAFGTVSQLGLIVLLVGLGTRSAALAGLAMIGAHAMFKASLFLVVGVVDAATGTRDLRRLTGVGRALPLTALAGGLATASMIGLPPLAGYVAKEAALEALLHGEGPTWVDAVVLIGVVVGSMFTVAYGARFFWGAFATKKHVAAAVARANEHVRLNATGKQLVAQRGAGLPLPDEAPIDPARIHRQPVLLVWPALVLALLGLAAALVPHFGENLLAPYADTYPTGEPGHLTLWAGFTPALGLTVLILAVGALLFWQRKAVERFQASLWTGPEADRTYRRIMRRLDDVAADVTAVTQRGSLPFYLGAILVVLVVGPGLLMFIGGQWPEQVKAWDRPAQIAAVAAICVASVLAARSRRRLKAVILVGIAGYGNAMLFLLHGAPDLALTQVLVETITLVVMVLVLRRLPPYFSNRPLATSRWVRLVLGVAVGVVMMGFALTVPLARVASPISLDFPAEAFIHGYGKNIVNVTLVDIRAWDTMGEISVLLVAATGVASLVFLRTRSGEILRERNATSSGAATPGIWANEEDPGAALRRRGVDEATAQGKQPRMLVWLSAGRTLAPQRRSVIFEVVTRVLFHSMIVFAIFLLFSGHNAPGGGFAAGLVVGIALIVRYLAGGRYELGEAAPVHPGLLLGTGLFLSVGVGLIGLIMGGSVLQSVAIDLTLPLVGTIHLVTSLFFDIGVFLVVVGLVLDILRTLGAEIDRHGEAAAREDAGPMEAMEPDQIGGGRR</sequence>
<evidence type="ECO:0000256" key="10">
    <source>
        <dbReference type="SAM" id="MobiDB-lite"/>
    </source>
</evidence>
<feature type="transmembrane region" description="Helical" evidence="11">
    <location>
        <begin position="264"/>
        <end position="286"/>
    </location>
</feature>
<dbReference type="InterPro" id="IPR050616">
    <property type="entry name" value="CPA3_Na-H_Antiporter_A"/>
</dbReference>
<proteinExistence type="predicted"/>
<dbReference type="Pfam" id="PF20501">
    <property type="entry name" value="MbhE"/>
    <property type="match status" value="1"/>
</dbReference>
<feature type="transmembrane region" description="Helical" evidence="11">
    <location>
        <begin position="202"/>
        <end position="226"/>
    </location>
</feature>
<feature type="transmembrane region" description="Helical" evidence="11">
    <location>
        <begin position="776"/>
        <end position="794"/>
    </location>
</feature>
<keyword evidence="6 11" id="KW-1133">Transmembrane helix</keyword>
<feature type="transmembrane region" description="Helical" evidence="11">
    <location>
        <begin position="483"/>
        <end position="504"/>
    </location>
</feature>
<keyword evidence="2" id="KW-0813">Transport</keyword>
<protein>
    <submittedName>
        <fullName evidence="17">Na(+)/H(+) antiporter subunit A</fullName>
    </submittedName>
</protein>
<keyword evidence="5 9" id="KW-0812">Transmembrane</keyword>
<evidence type="ECO:0000259" key="12">
    <source>
        <dbReference type="Pfam" id="PF00361"/>
    </source>
</evidence>
<dbReference type="InterPro" id="IPR025383">
    <property type="entry name" value="MrpA_C/MbhD"/>
</dbReference>
<name>A0ABX2YB14_9CELL</name>
<dbReference type="Pfam" id="PF13244">
    <property type="entry name" value="MbhD"/>
    <property type="match status" value="1"/>
</dbReference>
<dbReference type="Pfam" id="PF00361">
    <property type="entry name" value="Proton_antipo_M"/>
    <property type="match status" value="1"/>
</dbReference>
<feature type="region of interest" description="Disordered" evidence="10">
    <location>
        <begin position="1003"/>
        <end position="1022"/>
    </location>
</feature>
<dbReference type="Pfam" id="PF04039">
    <property type="entry name" value="MnhB"/>
    <property type="match status" value="1"/>
</dbReference>
<evidence type="ECO:0000259" key="16">
    <source>
        <dbReference type="Pfam" id="PF20501"/>
    </source>
</evidence>
<feature type="transmembrane region" description="Helical" evidence="11">
    <location>
        <begin position="318"/>
        <end position="342"/>
    </location>
</feature>
<dbReference type="EMBL" id="MAQA01000001">
    <property type="protein sequence ID" value="OCI33216.1"/>
    <property type="molecule type" value="Genomic_DNA"/>
</dbReference>
<evidence type="ECO:0000256" key="5">
    <source>
        <dbReference type="ARBA" id="ARBA00022692"/>
    </source>
</evidence>
<dbReference type="NCBIfam" id="NF009284">
    <property type="entry name" value="PRK12644.1"/>
    <property type="match status" value="1"/>
</dbReference>